<sequence length="69" mass="8203">MEIYYLIDGKKYLDGYLLREHLQLNRSEIQKLLDAYPLPKDEIVNVQNKKLFPLSTIKSLIESLLKEHE</sequence>
<gene>
    <name evidence="1" type="ORF">FHS11_003243</name>
</gene>
<dbReference type="EMBL" id="JACHWX010000009">
    <property type="protein sequence ID" value="MBB3056817.1"/>
    <property type="molecule type" value="Genomic_DNA"/>
</dbReference>
<protein>
    <submittedName>
        <fullName evidence="1">Flagellar biosynthesis component FlhA</fullName>
    </submittedName>
</protein>
<organism evidence="1 2">
    <name type="scientific">Mucilaginibacter gotjawali</name>
    <dbReference type="NCBI Taxonomy" id="1550579"/>
    <lineage>
        <taxon>Bacteria</taxon>
        <taxon>Pseudomonadati</taxon>
        <taxon>Bacteroidota</taxon>
        <taxon>Sphingobacteriia</taxon>
        <taxon>Sphingobacteriales</taxon>
        <taxon>Sphingobacteriaceae</taxon>
        <taxon>Mucilaginibacter</taxon>
    </lineage>
</organism>
<keyword evidence="1" id="KW-0966">Cell projection</keyword>
<keyword evidence="1" id="KW-0282">Flagellum</keyword>
<reference evidence="1" key="1">
    <citation type="submission" date="2020-08" db="EMBL/GenBank/DDBJ databases">
        <title>Genomic Encyclopedia of Type Strains, Phase III (KMG-III): the genomes of soil and plant-associated and newly described type strains.</title>
        <authorList>
            <person name="Whitman W."/>
        </authorList>
    </citation>
    <scope>NUCLEOTIDE SEQUENCE [LARGE SCALE GENOMIC DNA]</scope>
    <source>
        <strain evidence="1">CECT 8628</strain>
    </source>
</reference>
<evidence type="ECO:0000313" key="2">
    <source>
        <dbReference type="Proteomes" id="UP000539265"/>
    </source>
</evidence>
<dbReference type="AlphaFoldDB" id="A0A839SK03"/>
<comment type="caution">
    <text evidence="1">The sequence shown here is derived from an EMBL/GenBank/DDBJ whole genome shotgun (WGS) entry which is preliminary data.</text>
</comment>
<name>A0A839SK03_9SPHI</name>
<dbReference type="RefSeq" id="WP_096355948.1">
    <property type="nucleotide sequence ID" value="NZ_JACHWX010000009.1"/>
</dbReference>
<evidence type="ECO:0000313" key="1">
    <source>
        <dbReference type="EMBL" id="MBB3056817.1"/>
    </source>
</evidence>
<accession>A0A839SK03</accession>
<proteinExistence type="predicted"/>
<keyword evidence="1" id="KW-0969">Cilium</keyword>
<keyword evidence="2" id="KW-1185">Reference proteome</keyword>
<dbReference type="Proteomes" id="UP000539265">
    <property type="component" value="Unassembled WGS sequence"/>
</dbReference>